<dbReference type="Proteomes" id="UP000813463">
    <property type="component" value="Chromosome 6"/>
</dbReference>
<reference evidence="2" key="1">
    <citation type="journal article" date="2021" name="Nat. Commun.">
        <title>Genomic analyses provide insights into spinach domestication and the genetic basis of agronomic traits.</title>
        <authorList>
            <person name="Cai X."/>
            <person name="Sun X."/>
            <person name="Xu C."/>
            <person name="Sun H."/>
            <person name="Wang X."/>
            <person name="Ge C."/>
            <person name="Zhang Z."/>
            <person name="Wang Q."/>
            <person name="Fei Z."/>
            <person name="Jiao C."/>
            <person name="Wang Q."/>
        </authorList>
    </citation>
    <scope>NUCLEOTIDE SEQUENCE [LARGE SCALE GENOMIC DNA]</scope>
    <source>
        <strain evidence="2">cv. Varoflay</strain>
    </source>
</reference>
<accession>A0A9R0J5C4</accession>
<dbReference type="AlphaFoldDB" id="A0A9R0J5C4"/>
<protein>
    <recommendedName>
        <fullName evidence="1">Reverse transcriptase zinc-binding domain-containing protein</fullName>
    </recommendedName>
</protein>
<evidence type="ECO:0000313" key="3">
    <source>
        <dbReference type="RefSeq" id="XP_021861687.2"/>
    </source>
</evidence>
<name>A0A9R0J5C4_SPIOL</name>
<reference evidence="3" key="2">
    <citation type="submission" date="2025-08" db="UniProtKB">
        <authorList>
            <consortium name="RefSeq"/>
        </authorList>
    </citation>
    <scope>IDENTIFICATION</scope>
    <source>
        <tissue evidence="3">Leaf</tissue>
    </source>
</reference>
<dbReference type="PANTHER" id="PTHR33116">
    <property type="entry name" value="REVERSE TRANSCRIPTASE ZINC-BINDING DOMAIN-CONTAINING PROTEIN-RELATED-RELATED"/>
    <property type="match status" value="1"/>
</dbReference>
<proteinExistence type="predicted"/>
<feature type="domain" description="Reverse transcriptase zinc-binding" evidence="1">
    <location>
        <begin position="59"/>
        <end position="143"/>
    </location>
</feature>
<dbReference type="InterPro" id="IPR026960">
    <property type="entry name" value="RVT-Znf"/>
</dbReference>
<sequence length="231" mass="27214">MKHDRLWVKWIHVYSVKNRDFWTMDIPAGLTWSLRKIWAGRDVVLSTGGFDQFQHAGKYSIQKMYKHLRHYSSTVQWKRITCNSKATPKAIFVTWLALLNRLATKDRLVKWNLNVDKQCVLCQEKEETVQHLFFECNYSSSNWKVVLQRIGVGVQRNTWEEEVMWAAKKSRGSRAKDKVCSYAFTETIYAVWLQRNAKLFRNTLDSSVAVSNRILYHIACRSDDSMRSCIH</sequence>
<gene>
    <name evidence="3" type="primary">LOC110800688</name>
</gene>
<dbReference type="RefSeq" id="XP_021861687.2">
    <property type="nucleotide sequence ID" value="XM_022005995.2"/>
</dbReference>
<dbReference type="KEGG" id="soe:110800688"/>
<dbReference type="GeneID" id="110800688"/>
<evidence type="ECO:0000313" key="2">
    <source>
        <dbReference type="Proteomes" id="UP000813463"/>
    </source>
</evidence>
<keyword evidence="2" id="KW-1185">Reference proteome</keyword>
<dbReference type="PANTHER" id="PTHR33116:SF84">
    <property type="entry name" value="RNA-DIRECTED DNA POLYMERASE"/>
    <property type="match status" value="1"/>
</dbReference>
<evidence type="ECO:0000259" key="1">
    <source>
        <dbReference type="Pfam" id="PF13966"/>
    </source>
</evidence>
<organism evidence="2 3">
    <name type="scientific">Spinacia oleracea</name>
    <name type="common">Spinach</name>
    <dbReference type="NCBI Taxonomy" id="3562"/>
    <lineage>
        <taxon>Eukaryota</taxon>
        <taxon>Viridiplantae</taxon>
        <taxon>Streptophyta</taxon>
        <taxon>Embryophyta</taxon>
        <taxon>Tracheophyta</taxon>
        <taxon>Spermatophyta</taxon>
        <taxon>Magnoliopsida</taxon>
        <taxon>eudicotyledons</taxon>
        <taxon>Gunneridae</taxon>
        <taxon>Pentapetalae</taxon>
        <taxon>Caryophyllales</taxon>
        <taxon>Chenopodiaceae</taxon>
        <taxon>Chenopodioideae</taxon>
        <taxon>Anserineae</taxon>
        <taxon>Spinacia</taxon>
    </lineage>
</organism>
<dbReference type="Pfam" id="PF13966">
    <property type="entry name" value="zf-RVT"/>
    <property type="match status" value="1"/>
</dbReference>